<dbReference type="EMBL" id="BJXX01000013">
    <property type="protein sequence ID" value="GEN32781.1"/>
    <property type="molecule type" value="Genomic_DNA"/>
</dbReference>
<evidence type="ECO:0008006" key="3">
    <source>
        <dbReference type="Google" id="ProtNLM"/>
    </source>
</evidence>
<evidence type="ECO:0000313" key="2">
    <source>
        <dbReference type="Proteomes" id="UP000321157"/>
    </source>
</evidence>
<gene>
    <name evidence="1" type="ORF">ADA01nite_02410</name>
</gene>
<protein>
    <recommendedName>
        <fullName evidence="3">PARP catalytic domain-containing protein</fullName>
    </recommendedName>
</protein>
<dbReference type="OrthoDB" id="2466493at2"/>
<accession>A0A511V3V8</accession>
<organism evidence="1 2">
    <name type="scientific">Aneurinibacillus danicus</name>
    <dbReference type="NCBI Taxonomy" id="267746"/>
    <lineage>
        <taxon>Bacteria</taxon>
        <taxon>Bacillati</taxon>
        <taxon>Bacillota</taxon>
        <taxon>Bacilli</taxon>
        <taxon>Bacillales</taxon>
        <taxon>Paenibacillaceae</taxon>
        <taxon>Aneurinibacillus group</taxon>
        <taxon>Aneurinibacillus</taxon>
    </lineage>
</organism>
<sequence length="196" mass="22649">MEERVVAYRGICLSEAMEVIRNQRYFAAEERKFCNNIEIKAVFGPGVYLVSDYTVAAEYAYCHAEANGDKGSVVRQLLCLQNPLWLDGHFGEKEVRTLALAWKYPDGTPDEEILTQDSTELNRRTGNVIREYVMELGHDGIVYKIDDNLTYYIAYCPDEQISAVQLDFVYEIEELQACTFSDLRIRYRRDAEETQV</sequence>
<keyword evidence="2" id="KW-1185">Reference proteome</keyword>
<dbReference type="RefSeq" id="WP_146808078.1">
    <property type="nucleotide sequence ID" value="NZ_BJXX01000013.1"/>
</dbReference>
<comment type="caution">
    <text evidence="1">The sequence shown here is derived from an EMBL/GenBank/DDBJ whole genome shotgun (WGS) entry which is preliminary data.</text>
</comment>
<reference evidence="1 2" key="1">
    <citation type="submission" date="2019-07" db="EMBL/GenBank/DDBJ databases">
        <title>Whole genome shotgun sequence of Aneurinibacillus danicus NBRC 102444.</title>
        <authorList>
            <person name="Hosoyama A."/>
            <person name="Uohara A."/>
            <person name="Ohji S."/>
            <person name="Ichikawa N."/>
        </authorList>
    </citation>
    <scope>NUCLEOTIDE SEQUENCE [LARGE SCALE GENOMIC DNA]</scope>
    <source>
        <strain evidence="1 2">NBRC 102444</strain>
    </source>
</reference>
<name>A0A511V3V8_9BACL</name>
<dbReference type="AlphaFoldDB" id="A0A511V3V8"/>
<proteinExistence type="predicted"/>
<dbReference type="Proteomes" id="UP000321157">
    <property type="component" value="Unassembled WGS sequence"/>
</dbReference>
<evidence type="ECO:0000313" key="1">
    <source>
        <dbReference type="EMBL" id="GEN32781.1"/>
    </source>
</evidence>